<proteinExistence type="predicted"/>
<keyword evidence="2" id="KW-1185">Reference proteome</keyword>
<evidence type="ECO:0000313" key="2">
    <source>
        <dbReference type="Proteomes" id="UP001296943"/>
    </source>
</evidence>
<sequence length="86" mass="9816">MKSPEELKLWKMLRRISSSTSVQLNNKSIDRAEKVTQFELYGLVVRIVAEEGKVEVVKGDTQTEISMQLLKKQPSKAFHVISELLV</sequence>
<evidence type="ECO:0000313" key="1">
    <source>
        <dbReference type="EMBL" id="MBM7571691.1"/>
    </source>
</evidence>
<protein>
    <submittedName>
        <fullName evidence="1">3,4-dihydroxy-2-butanone 4-phosphate synthase</fullName>
    </submittedName>
</protein>
<accession>A0ABS2N0M8</accession>
<dbReference type="RefSeq" id="WP_204499514.1">
    <property type="nucleotide sequence ID" value="NZ_JAFBDR010000010.1"/>
</dbReference>
<gene>
    <name evidence="1" type="ORF">JOC48_002190</name>
</gene>
<dbReference type="EMBL" id="JAFBDR010000010">
    <property type="protein sequence ID" value="MBM7571691.1"/>
    <property type="molecule type" value="Genomic_DNA"/>
</dbReference>
<organism evidence="1 2">
    <name type="scientific">Aquibacillus albus</name>
    <dbReference type="NCBI Taxonomy" id="1168171"/>
    <lineage>
        <taxon>Bacteria</taxon>
        <taxon>Bacillati</taxon>
        <taxon>Bacillota</taxon>
        <taxon>Bacilli</taxon>
        <taxon>Bacillales</taxon>
        <taxon>Bacillaceae</taxon>
        <taxon>Aquibacillus</taxon>
    </lineage>
</organism>
<comment type="caution">
    <text evidence="1">The sequence shown here is derived from an EMBL/GenBank/DDBJ whole genome shotgun (WGS) entry which is preliminary data.</text>
</comment>
<name>A0ABS2N0M8_9BACI</name>
<dbReference type="Proteomes" id="UP001296943">
    <property type="component" value="Unassembled WGS sequence"/>
</dbReference>
<reference evidence="1 2" key="1">
    <citation type="submission" date="2021-01" db="EMBL/GenBank/DDBJ databases">
        <title>Genomic Encyclopedia of Type Strains, Phase IV (KMG-IV): sequencing the most valuable type-strain genomes for metagenomic binning, comparative biology and taxonomic classification.</title>
        <authorList>
            <person name="Goeker M."/>
        </authorList>
    </citation>
    <scope>NUCLEOTIDE SEQUENCE [LARGE SCALE GENOMIC DNA]</scope>
    <source>
        <strain evidence="1 2">DSM 23711</strain>
    </source>
</reference>